<feature type="region of interest" description="Disordered" evidence="1">
    <location>
        <begin position="235"/>
        <end position="264"/>
    </location>
</feature>
<organism evidence="2 3">
    <name type="scientific">Craterilacuibacter sinensis</name>
    <dbReference type="NCBI Taxonomy" id="2686017"/>
    <lineage>
        <taxon>Bacteria</taxon>
        <taxon>Pseudomonadati</taxon>
        <taxon>Pseudomonadota</taxon>
        <taxon>Betaproteobacteria</taxon>
        <taxon>Neisseriales</taxon>
        <taxon>Neisseriaceae</taxon>
        <taxon>Craterilacuibacter</taxon>
    </lineage>
</organism>
<dbReference type="PANTHER" id="PTHR17985">
    <property type="entry name" value="SER/THR-RICH PROTEIN T10 IN DGCR REGION"/>
    <property type="match status" value="1"/>
</dbReference>
<dbReference type="Pfam" id="PF05742">
    <property type="entry name" value="TANGO2"/>
    <property type="match status" value="1"/>
</dbReference>
<proteinExistence type="predicted"/>
<keyword evidence="3" id="KW-1185">Reference proteome</keyword>
<evidence type="ECO:0008006" key="4">
    <source>
        <dbReference type="Google" id="ProtNLM"/>
    </source>
</evidence>
<sequence length="264" mass="28827">MCVIALAYQTRLLGPLVLIANRDEAYARASAPLAWWDDAPDILGGRDLVAGGSWLALDKRGRFAAITNVRTGRPHSGIRSRGELVTRFIAGAHSAPAFARLLSQERGDYAPFNLLFGELRDLYHYNSQHDRLSRLTPGIHTLSNATLDTPWPKCRRLAEELQACQRAPDAATAFGWLGDRHLPANAELPNTGVGLALEKMLAPVLISGRDYGTRSSTLLVAQARGDISLSELTRLPGGSGGQTRHFTLRPDPNYRKPVCEENPA</sequence>
<evidence type="ECO:0000313" key="3">
    <source>
        <dbReference type="Proteomes" id="UP000467214"/>
    </source>
</evidence>
<evidence type="ECO:0000313" key="2">
    <source>
        <dbReference type="EMBL" id="MXR36478.1"/>
    </source>
</evidence>
<dbReference type="PANTHER" id="PTHR17985:SF8">
    <property type="entry name" value="TRANSPORT AND GOLGI ORGANIZATION PROTEIN 2 HOMOLOG"/>
    <property type="match status" value="1"/>
</dbReference>
<evidence type="ECO:0000256" key="1">
    <source>
        <dbReference type="SAM" id="MobiDB-lite"/>
    </source>
</evidence>
<name>A0A845BMQ4_9NEIS</name>
<protein>
    <recommendedName>
        <fullName evidence="4">NRDE family protein</fullName>
    </recommendedName>
</protein>
<comment type="caution">
    <text evidence="2">The sequence shown here is derived from an EMBL/GenBank/DDBJ whole genome shotgun (WGS) entry which is preliminary data.</text>
</comment>
<reference evidence="2 3" key="1">
    <citation type="submission" date="2019-12" db="EMBL/GenBank/DDBJ databases">
        <title>Neisseriaceae gen. nov. sp. Genome sequencing and assembly.</title>
        <authorList>
            <person name="Liu Z."/>
            <person name="Li A."/>
        </authorList>
    </citation>
    <scope>NUCLEOTIDE SEQUENCE [LARGE SCALE GENOMIC DNA]</scope>
    <source>
        <strain evidence="2 3">B2N2-7</strain>
    </source>
</reference>
<gene>
    <name evidence="2" type="ORF">GQF02_05755</name>
</gene>
<dbReference type="InterPro" id="IPR008551">
    <property type="entry name" value="TANGO2"/>
</dbReference>
<feature type="compositionally biased region" description="Basic and acidic residues" evidence="1">
    <location>
        <begin position="252"/>
        <end position="264"/>
    </location>
</feature>
<dbReference type="Proteomes" id="UP000467214">
    <property type="component" value="Unassembled WGS sequence"/>
</dbReference>
<dbReference type="RefSeq" id="WP_160795546.1">
    <property type="nucleotide sequence ID" value="NZ_WSSB01000004.1"/>
</dbReference>
<dbReference type="AlphaFoldDB" id="A0A845BMQ4"/>
<accession>A0A845BMQ4</accession>
<dbReference type="EMBL" id="WSSB01000004">
    <property type="protein sequence ID" value="MXR36478.1"/>
    <property type="molecule type" value="Genomic_DNA"/>
</dbReference>